<dbReference type="SMART" id="SM00421">
    <property type="entry name" value="HTH_LUXR"/>
    <property type="match status" value="1"/>
</dbReference>
<dbReference type="Gene3D" id="3.40.50.300">
    <property type="entry name" value="P-loop containing nucleotide triphosphate hydrolases"/>
    <property type="match status" value="1"/>
</dbReference>
<proteinExistence type="predicted"/>
<dbReference type="InterPro" id="IPR036388">
    <property type="entry name" value="WH-like_DNA-bd_sf"/>
</dbReference>
<dbReference type="Proteomes" id="UP000248889">
    <property type="component" value="Unassembled WGS sequence"/>
</dbReference>
<dbReference type="SUPFAM" id="SSF46894">
    <property type="entry name" value="C-terminal effector domain of the bipartite response regulators"/>
    <property type="match status" value="1"/>
</dbReference>
<dbReference type="InterPro" id="IPR027417">
    <property type="entry name" value="P-loop_NTPase"/>
</dbReference>
<dbReference type="InterPro" id="IPR000792">
    <property type="entry name" value="Tscrpt_reg_LuxR_C"/>
</dbReference>
<dbReference type="CDD" id="cd06170">
    <property type="entry name" value="LuxR_C_like"/>
    <property type="match status" value="1"/>
</dbReference>
<keyword evidence="1" id="KW-0805">Transcription regulation</keyword>
<dbReference type="PRINTS" id="PR00038">
    <property type="entry name" value="HTHLUXR"/>
</dbReference>
<evidence type="ECO:0000313" key="7">
    <source>
        <dbReference type="Proteomes" id="UP000248889"/>
    </source>
</evidence>
<dbReference type="OrthoDB" id="134985at2"/>
<dbReference type="EMBL" id="QKYN01000009">
    <property type="protein sequence ID" value="RAG87229.1"/>
    <property type="molecule type" value="Genomic_DNA"/>
</dbReference>
<dbReference type="Gene3D" id="1.10.10.10">
    <property type="entry name" value="Winged helix-like DNA-binding domain superfamily/Winged helix DNA-binding domain"/>
    <property type="match status" value="1"/>
</dbReference>
<comment type="caution">
    <text evidence="6">The sequence shown here is derived from an EMBL/GenBank/DDBJ whole genome shotgun (WGS) entry which is preliminary data.</text>
</comment>
<dbReference type="InterPro" id="IPR011990">
    <property type="entry name" value="TPR-like_helical_dom_sf"/>
</dbReference>
<name>A0A2X0KJU4_9ACTN</name>
<dbReference type="InterPro" id="IPR016032">
    <property type="entry name" value="Sig_transdc_resp-reg_C-effctor"/>
</dbReference>
<keyword evidence="7" id="KW-1185">Reference proteome</keyword>
<dbReference type="PROSITE" id="PS50043">
    <property type="entry name" value="HTH_LUXR_2"/>
    <property type="match status" value="1"/>
</dbReference>
<protein>
    <submittedName>
        <fullName evidence="6">LuxR family transcriptional regulator</fullName>
    </submittedName>
</protein>
<dbReference type="PANTHER" id="PTHR44688">
    <property type="entry name" value="DNA-BINDING TRANSCRIPTIONAL ACTIVATOR DEVR_DOSR"/>
    <property type="match status" value="1"/>
</dbReference>
<dbReference type="GO" id="GO:0003677">
    <property type="term" value="F:DNA binding"/>
    <property type="evidence" value="ECO:0007669"/>
    <property type="project" value="UniProtKB-KW"/>
</dbReference>
<evidence type="ECO:0000256" key="2">
    <source>
        <dbReference type="ARBA" id="ARBA00023125"/>
    </source>
</evidence>
<keyword evidence="2" id="KW-0238">DNA-binding</keyword>
<dbReference type="InterPro" id="IPR059106">
    <property type="entry name" value="WHD_MalT"/>
</dbReference>
<dbReference type="Gene3D" id="1.25.40.10">
    <property type="entry name" value="Tetratricopeptide repeat domain"/>
    <property type="match status" value="2"/>
</dbReference>
<dbReference type="PANTHER" id="PTHR44688:SF16">
    <property type="entry name" value="DNA-BINDING TRANSCRIPTIONAL ACTIVATOR DEVR_DOSR"/>
    <property type="match status" value="1"/>
</dbReference>
<feature type="domain" description="HTH luxR-type" evidence="5">
    <location>
        <begin position="849"/>
        <end position="914"/>
    </location>
</feature>
<evidence type="ECO:0000256" key="3">
    <source>
        <dbReference type="ARBA" id="ARBA00023163"/>
    </source>
</evidence>
<dbReference type="AlphaFoldDB" id="A0A2X0KJU4"/>
<dbReference type="SUPFAM" id="SSF52540">
    <property type="entry name" value="P-loop containing nucleoside triphosphate hydrolases"/>
    <property type="match status" value="1"/>
</dbReference>
<organism evidence="6 7">
    <name type="scientific">Streptacidiphilus pinicola</name>
    <dbReference type="NCBI Taxonomy" id="2219663"/>
    <lineage>
        <taxon>Bacteria</taxon>
        <taxon>Bacillati</taxon>
        <taxon>Actinomycetota</taxon>
        <taxon>Actinomycetes</taxon>
        <taxon>Kitasatosporales</taxon>
        <taxon>Streptomycetaceae</taxon>
        <taxon>Streptacidiphilus</taxon>
    </lineage>
</organism>
<dbReference type="SUPFAM" id="SSF48452">
    <property type="entry name" value="TPR-like"/>
    <property type="match status" value="1"/>
</dbReference>
<accession>A0A2X0KJU4</accession>
<dbReference type="Pfam" id="PF25873">
    <property type="entry name" value="WHD_MalT"/>
    <property type="match status" value="1"/>
</dbReference>
<evidence type="ECO:0000313" key="6">
    <source>
        <dbReference type="EMBL" id="RAG87229.1"/>
    </source>
</evidence>
<dbReference type="GO" id="GO:0006355">
    <property type="term" value="P:regulation of DNA-templated transcription"/>
    <property type="evidence" value="ECO:0007669"/>
    <property type="project" value="InterPro"/>
</dbReference>
<feature type="region of interest" description="Disordered" evidence="4">
    <location>
        <begin position="1"/>
        <end position="42"/>
    </location>
</feature>
<keyword evidence="3" id="KW-0804">Transcription</keyword>
<evidence type="ECO:0000256" key="4">
    <source>
        <dbReference type="SAM" id="MobiDB-lite"/>
    </source>
</evidence>
<sequence>MVHRGGEALAGGRGGRRRAAAGTGVSGTGRHQDRSVTVAPTPPRLIDRGDLLAALDRAVASKVTIISAPAGSGKTSLLRAWAGRPGRMDGLALVQVQRDARDAQQFWLAVFDAIRRATGSNSGAQEPTTATPDFNGHAMVDRVLSELADAPGGVTVAVDDLHELHSPEALAQLTRLLTGLPSNVHAILTTRHDVRLRLHQLRLSGELAEIRAADLRFSERETRELLDASGITLSAAGVTLLHQRTEGWAAGLRLAVISLVDHPDPERFVTEFSGSHRTVAEYLLAEMLDREPPDVQDLLLRSSLLDRVNGELADLLTGRLGSEQILLDLEDANAFVESLDPGRVWFRYHHLLSDLLRLELRRTLPAEIPAMHRRAAAWFTQHGEVAEAIRYTQAAGDWREAAQLLTDHAFSLTLDGQAQTMQALLQAFPPGEDHTELALVRATVDLLRGRLDQAAAHLTVAEAHAQSAPPGRRGRLQVAVAALNLSLAGRRGNFDSVVDQARFLASPLTGTSDEAIALGSDLRAVALMNLGTVEAWSQGLPDAERHLQEGAELAREIGRPYLEVGCLAQLAFAYIFHSAATPKADAFATTQRRCREAIALAERYGWGTEPVIAPALMTLAGTMVMLGELDEGEQWLQRTEQALQTDTGPDIRLLLHQTAGMLYAGRGRRHEALEEFGVAEDLAARLEGSQALASQVTGWRLATQARLGRLGEARADLAALDDERAGSGEVRNALAAICLAEGDPVAALDALHDVLDGTAPVLGYATLIEAHLLTGLAHRELGDQSAANQAAEQALALAEPDRLVLPFAMTGSAELLDSLPRHETGHAALLADILDLLHGSSPAAEEQSSMPPTEALSPTELRVLRFLPTNLTRPEIAGELSVSPNTVSTHLRSIYAKLQVRDRSSAVQRARELRLLADRRTR</sequence>
<evidence type="ECO:0000256" key="1">
    <source>
        <dbReference type="ARBA" id="ARBA00023015"/>
    </source>
</evidence>
<gene>
    <name evidence="6" type="ORF">DN069_02595</name>
</gene>
<evidence type="ECO:0000259" key="5">
    <source>
        <dbReference type="PROSITE" id="PS50043"/>
    </source>
</evidence>
<dbReference type="Pfam" id="PF00196">
    <property type="entry name" value="GerE"/>
    <property type="match status" value="1"/>
</dbReference>
<reference evidence="6 7" key="1">
    <citation type="submission" date="2018-06" db="EMBL/GenBank/DDBJ databases">
        <title>Streptacidiphilus pinicola sp. nov., isolated from pine grove soil.</title>
        <authorList>
            <person name="Roh S.G."/>
            <person name="Park S."/>
            <person name="Kim M.-K."/>
            <person name="Yun B.-R."/>
            <person name="Park J."/>
            <person name="Kim M.J."/>
            <person name="Kim Y.S."/>
            <person name="Kim S.B."/>
        </authorList>
    </citation>
    <scope>NUCLEOTIDE SEQUENCE [LARGE SCALE GENOMIC DNA]</scope>
    <source>
        <strain evidence="6 7">MMS16-CNU450</strain>
    </source>
</reference>